<evidence type="ECO:0000256" key="6">
    <source>
        <dbReference type="ARBA" id="ARBA00022801"/>
    </source>
</evidence>
<reference evidence="10" key="1">
    <citation type="submission" date="2023-03" db="EMBL/GenBank/DDBJ databases">
        <title>Electrophorus voltai genome.</title>
        <authorList>
            <person name="Bian C."/>
        </authorList>
    </citation>
    <scope>NUCLEOTIDE SEQUENCE</scope>
    <source>
        <strain evidence="10">CB-2022</strain>
        <tissue evidence="10">Muscle</tissue>
    </source>
</reference>
<dbReference type="PROSITE" id="PS50013">
    <property type="entry name" value="CHROMO_2"/>
    <property type="match status" value="1"/>
</dbReference>
<dbReference type="EMBL" id="JAROKS010000017">
    <property type="protein sequence ID" value="KAK1793770.1"/>
    <property type="molecule type" value="Genomic_DNA"/>
</dbReference>
<keyword evidence="3" id="KW-0548">Nucleotidyltransferase</keyword>
<evidence type="ECO:0000256" key="1">
    <source>
        <dbReference type="ARBA" id="ARBA00004123"/>
    </source>
</evidence>
<comment type="caution">
    <text evidence="10">The sequence shown here is derived from an EMBL/GenBank/DDBJ whole genome shotgun (WGS) entry which is preliminary data.</text>
</comment>
<gene>
    <name evidence="10" type="ORF">P4O66_001506</name>
</gene>
<organism evidence="10 11">
    <name type="scientific">Electrophorus voltai</name>
    <dbReference type="NCBI Taxonomy" id="2609070"/>
    <lineage>
        <taxon>Eukaryota</taxon>
        <taxon>Metazoa</taxon>
        <taxon>Chordata</taxon>
        <taxon>Craniata</taxon>
        <taxon>Vertebrata</taxon>
        <taxon>Euteleostomi</taxon>
        <taxon>Actinopterygii</taxon>
        <taxon>Neopterygii</taxon>
        <taxon>Teleostei</taxon>
        <taxon>Ostariophysi</taxon>
        <taxon>Gymnotiformes</taxon>
        <taxon>Gymnotoidei</taxon>
        <taxon>Gymnotidae</taxon>
        <taxon>Electrophorus</taxon>
    </lineage>
</organism>
<keyword evidence="5" id="KW-0255">Endonuclease</keyword>
<evidence type="ECO:0000256" key="5">
    <source>
        <dbReference type="ARBA" id="ARBA00022759"/>
    </source>
</evidence>
<accession>A0AAD9DSN0</accession>
<feature type="region of interest" description="Disordered" evidence="8">
    <location>
        <begin position="305"/>
        <end position="357"/>
    </location>
</feature>
<proteinExistence type="predicted"/>
<dbReference type="Gene3D" id="2.40.50.40">
    <property type="match status" value="1"/>
</dbReference>
<dbReference type="GO" id="GO:0016787">
    <property type="term" value="F:hydrolase activity"/>
    <property type="evidence" value="ECO:0007669"/>
    <property type="project" value="UniProtKB-KW"/>
</dbReference>
<dbReference type="CDD" id="cd09274">
    <property type="entry name" value="RNase_HI_RT_Ty3"/>
    <property type="match status" value="1"/>
</dbReference>
<name>A0AAD9DSN0_9TELE</name>
<dbReference type="AlphaFoldDB" id="A0AAD9DSN0"/>
<dbReference type="SUPFAM" id="SSF56672">
    <property type="entry name" value="DNA/RNA polymerases"/>
    <property type="match status" value="1"/>
</dbReference>
<dbReference type="InterPro" id="IPR041373">
    <property type="entry name" value="RT_RNaseH"/>
</dbReference>
<keyword evidence="2" id="KW-0808">Transferase</keyword>
<comment type="subcellular location">
    <subcellularLocation>
        <location evidence="1">Nucleus</location>
    </subcellularLocation>
</comment>
<dbReference type="GO" id="GO:0004519">
    <property type="term" value="F:endonuclease activity"/>
    <property type="evidence" value="ECO:0007669"/>
    <property type="project" value="UniProtKB-KW"/>
</dbReference>
<dbReference type="InterPro" id="IPR043502">
    <property type="entry name" value="DNA/RNA_pol_sf"/>
</dbReference>
<dbReference type="InterPro" id="IPR016197">
    <property type="entry name" value="Chromo-like_dom_sf"/>
</dbReference>
<keyword evidence="4" id="KW-0540">Nuclease</keyword>
<feature type="domain" description="Chromo" evidence="9">
    <location>
        <begin position="209"/>
        <end position="267"/>
    </location>
</feature>
<sequence length="469" mass="52601">MAPILRHPAPTVPFIVEADTSNIGVRAALSQRCQGDKLHPMAYFSKKLSPMEQNYGIGEYKLLTIKLALEEWRHSLEDSNNPFLVITDHRNLEYMHAARQLNPRQVCWSLFFSRFNFKIMYRPGSQNTKADALSRIHLGEGEETLEEKETILPTWVHLVSIQLEIDVEIEQATKGAVMPMECPVACPLDEDSPDETPPQPIYYDGTPVYVVRHILDSRRRGGSPQCLVDWEGFGPEEQSCVPHSDVLDPGLIKDFHVRYKDRLAPHPQGHPRCVPMNRAHTRPESTVQSIELTSFCLTLVHHRNTDLPRMPGKGKKKKGKKGSQHPPTARVARSPMAVGTLLTPGADPGTEAGEAYGTPVGDLDWYNDFQYSESDSVDSYCPAERPSLILASLQGTTGREEPAEQFWRGPVYGPGSNGAESYGEQPDQEDRYSEMDSAGSYDPYLDDHMGDTDYGETVYVSLSAVRKWF</sequence>
<evidence type="ECO:0000256" key="7">
    <source>
        <dbReference type="ARBA" id="ARBA00022918"/>
    </source>
</evidence>
<dbReference type="Pfam" id="PF17917">
    <property type="entry name" value="RT_RNaseH"/>
    <property type="match status" value="1"/>
</dbReference>
<protein>
    <recommendedName>
        <fullName evidence="9">Chromo domain-containing protein</fullName>
    </recommendedName>
</protein>
<evidence type="ECO:0000313" key="10">
    <source>
        <dbReference type="EMBL" id="KAK1793770.1"/>
    </source>
</evidence>
<dbReference type="GO" id="GO:0003964">
    <property type="term" value="F:RNA-directed DNA polymerase activity"/>
    <property type="evidence" value="ECO:0007669"/>
    <property type="project" value="UniProtKB-KW"/>
</dbReference>
<evidence type="ECO:0000259" key="9">
    <source>
        <dbReference type="PROSITE" id="PS50013"/>
    </source>
</evidence>
<evidence type="ECO:0000256" key="8">
    <source>
        <dbReference type="SAM" id="MobiDB-lite"/>
    </source>
</evidence>
<keyword evidence="7" id="KW-0695">RNA-directed DNA polymerase</keyword>
<feature type="region of interest" description="Disordered" evidence="8">
    <location>
        <begin position="406"/>
        <end position="437"/>
    </location>
</feature>
<dbReference type="PANTHER" id="PTHR34072:SF42">
    <property type="entry name" value="INTEGRASE CATALYTIC DOMAIN-CONTAINING PROTEIN"/>
    <property type="match status" value="1"/>
</dbReference>
<dbReference type="Gene3D" id="3.10.20.370">
    <property type="match status" value="1"/>
</dbReference>
<evidence type="ECO:0000256" key="2">
    <source>
        <dbReference type="ARBA" id="ARBA00022679"/>
    </source>
</evidence>
<keyword evidence="11" id="KW-1185">Reference proteome</keyword>
<dbReference type="SUPFAM" id="SSF54160">
    <property type="entry name" value="Chromo domain-like"/>
    <property type="match status" value="1"/>
</dbReference>
<feature type="compositionally biased region" description="Basic residues" evidence="8">
    <location>
        <begin position="312"/>
        <end position="323"/>
    </location>
</feature>
<keyword evidence="6" id="KW-0378">Hydrolase</keyword>
<dbReference type="SMART" id="SM00298">
    <property type="entry name" value="CHROMO"/>
    <property type="match status" value="1"/>
</dbReference>
<dbReference type="GO" id="GO:0005634">
    <property type="term" value="C:nucleus"/>
    <property type="evidence" value="ECO:0007669"/>
    <property type="project" value="UniProtKB-SubCell"/>
</dbReference>
<dbReference type="PANTHER" id="PTHR34072">
    <property type="entry name" value="ENZYMATIC POLYPROTEIN-RELATED"/>
    <property type="match status" value="1"/>
</dbReference>
<dbReference type="Proteomes" id="UP001239994">
    <property type="component" value="Unassembled WGS sequence"/>
</dbReference>
<evidence type="ECO:0000256" key="4">
    <source>
        <dbReference type="ARBA" id="ARBA00022722"/>
    </source>
</evidence>
<evidence type="ECO:0000313" key="11">
    <source>
        <dbReference type="Proteomes" id="UP001239994"/>
    </source>
</evidence>
<dbReference type="InterPro" id="IPR000953">
    <property type="entry name" value="Chromo/chromo_shadow_dom"/>
</dbReference>
<evidence type="ECO:0000256" key="3">
    <source>
        <dbReference type="ARBA" id="ARBA00022695"/>
    </source>
</evidence>